<protein>
    <submittedName>
        <fullName evidence="1">Uncharacterized protein</fullName>
    </submittedName>
</protein>
<sequence>MYLNVSLINNIKCFKTKRTINLVLFFYLHS</sequence>
<name>A0AA49X3Z2_9VIRU</name>
<evidence type="ECO:0000313" key="1">
    <source>
        <dbReference type="EMBL" id="WLJ25740.1"/>
    </source>
</evidence>
<accession>A0AA49X3Z2</accession>
<organism evidence="1">
    <name type="scientific">Firmicutes phage HS08</name>
    <dbReference type="NCBI Taxonomy" id="3056391"/>
    <lineage>
        <taxon>Viruses</taxon>
    </lineage>
</organism>
<reference evidence="1" key="1">
    <citation type="submission" date="2023-04" db="EMBL/GenBank/DDBJ databases">
        <title>The human skin virome in hidradenitis suppurativa patients.</title>
        <authorList>
            <person name="Jansen D."/>
        </authorList>
    </citation>
    <scope>NUCLEOTIDE SEQUENCE</scope>
    <source>
        <strain evidence="1">VC3_JansenPhageE</strain>
    </source>
</reference>
<proteinExistence type="predicted"/>
<dbReference type="EMBL" id="OQ890315">
    <property type="protein sequence ID" value="WLJ25740.1"/>
    <property type="molecule type" value="Genomic_DNA"/>
</dbReference>